<dbReference type="Pfam" id="PF07715">
    <property type="entry name" value="Plug"/>
    <property type="match status" value="1"/>
</dbReference>
<feature type="region of interest" description="Disordered" evidence="5">
    <location>
        <begin position="199"/>
        <end position="226"/>
    </location>
</feature>
<dbReference type="PROSITE" id="PS52016">
    <property type="entry name" value="TONB_DEPENDENT_REC_3"/>
    <property type="match status" value="1"/>
</dbReference>
<comment type="caution">
    <text evidence="9">The sequence shown here is derived from an EMBL/GenBank/DDBJ whole genome shotgun (WGS) entry which is preliminary data.</text>
</comment>
<feature type="domain" description="TonB-dependent receptor-like beta-barrel" evidence="7">
    <location>
        <begin position="167"/>
        <end position="630"/>
    </location>
</feature>
<reference evidence="9 10" key="1">
    <citation type="submission" date="2021-05" db="EMBL/GenBank/DDBJ databases">
        <title>Draft genomes of bacteria isolated from model marine particles.</title>
        <authorList>
            <person name="Datta M.S."/>
            <person name="Schwartzman J.A."/>
            <person name="Enke T.N."/>
            <person name="Saavedra J."/>
            <person name="Cermak N."/>
            <person name="Cordero O.X."/>
        </authorList>
    </citation>
    <scope>NUCLEOTIDE SEQUENCE [LARGE SCALE GENOMIC DNA]</scope>
    <source>
        <strain evidence="9 10">D2M19</strain>
    </source>
</reference>
<name>A0ABS6A6B6_9GAMM</name>
<gene>
    <name evidence="9" type="ORF">KO508_06965</name>
</gene>
<evidence type="ECO:0000256" key="4">
    <source>
        <dbReference type="RuleBase" id="RU003357"/>
    </source>
</evidence>
<keyword evidence="9" id="KW-0675">Receptor</keyword>
<evidence type="ECO:0000313" key="10">
    <source>
        <dbReference type="Proteomes" id="UP000753376"/>
    </source>
</evidence>
<dbReference type="EMBL" id="JAHKPV010000007">
    <property type="protein sequence ID" value="MBU2873753.1"/>
    <property type="molecule type" value="Genomic_DNA"/>
</dbReference>
<comment type="similarity">
    <text evidence="1">Belongs to the TonB-dependent receptor family. Hemoglobin/haptoglobin binding protein subfamily.</text>
</comment>
<keyword evidence="3" id="KW-0998">Cell outer membrane</keyword>
<feature type="domain" description="TonB-dependent receptor plug" evidence="8">
    <location>
        <begin position="41"/>
        <end position="146"/>
    </location>
</feature>
<evidence type="ECO:0000256" key="6">
    <source>
        <dbReference type="SAM" id="SignalP"/>
    </source>
</evidence>
<evidence type="ECO:0000256" key="2">
    <source>
        <dbReference type="ARBA" id="ARBA00022729"/>
    </source>
</evidence>
<dbReference type="CDD" id="cd01347">
    <property type="entry name" value="ligand_gated_channel"/>
    <property type="match status" value="1"/>
</dbReference>
<keyword evidence="2 6" id="KW-0732">Signal</keyword>
<evidence type="ECO:0000256" key="1">
    <source>
        <dbReference type="ARBA" id="ARBA00008143"/>
    </source>
</evidence>
<keyword evidence="3" id="KW-0812">Transmembrane</keyword>
<evidence type="ECO:0000259" key="8">
    <source>
        <dbReference type="Pfam" id="PF07715"/>
    </source>
</evidence>
<dbReference type="PANTHER" id="PTHR30069:SF29">
    <property type="entry name" value="HEMOGLOBIN AND HEMOGLOBIN-HAPTOGLOBIN-BINDING PROTEIN 1-RELATED"/>
    <property type="match status" value="1"/>
</dbReference>
<evidence type="ECO:0000256" key="5">
    <source>
        <dbReference type="SAM" id="MobiDB-lite"/>
    </source>
</evidence>
<dbReference type="InterPro" id="IPR039426">
    <property type="entry name" value="TonB-dep_rcpt-like"/>
</dbReference>
<keyword evidence="3" id="KW-0813">Transport</keyword>
<keyword evidence="4" id="KW-0798">TonB box</keyword>
<feature type="signal peptide" evidence="6">
    <location>
        <begin position="1"/>
        <end position="23"/>
    </location>
</feature>
<sequence>MSSVYLFSLTVAVCLATSAPLHAAGYLDELVVTGTRSERTVLDTPVRTEVVTAREIEKTHARNLKEALINVPGLQLREIHGKPGYEVWLQGIDADRVLVLVDGLPVTATTGSSVDVSQLSVLDIERIEVVKGAVSAQYGSAAMGGVVNVITRKVATGIKGNFSADLGSYGDQNPSGEKWDSARYSGRAAVSAGNEQWGVRASGSTQHSDGIDPEPETWARPGDEYDRNDATMRVDWRPSANNALSWTGSVFDERSSSRFSTLPGGTINQGKEEDVRRLRATLAGDHGNGEGMRGHWALLHEQLDDDTSKYSATGRFDNRQADISMSQASGHIESAVGEAHSLQLGVDIRRETLEQFKDGMSELASDEKFSREGYELWVQDTWFALDNLEVVTGLRGQKDSDFDYHLAPKINARLGFEDRKGFDSFIRAGVGTGYRVANLKERHYRFDHSQLGYIVNGNPQLEPESSISYQLGFGGHFEKALWFEVNGFFNDIDDLVQTEIDQTATDARTDNVVIYRYNNIEQARTWGVESTAGWQITDGWRLSAGYTWTETEDVASGNELNRRPQHQLQASIDGLTGIEGLSWSLRARNQSSEYVDAATGSKSPGHTALDLKLNYQLFPELQLFAGADNLTDSQRDFSDPDDFRPVAGRFLYTGFSLTLGGQ</sequence>
<proteinExistence type="inferred from homology"/>
<dbReference type="PANTHER" id="PTHR30069">
    <property type="entry name" value="TONB-DEPENDENT OUTER MEMBRANE RECEPTOR"/>
    <property type="match status" value="1"/>
</dbReference>
<dbReference type="Proteomes" id="UP000753376">
    <property type="component" value="Unassembled WGS sequence"/>
</dbReference>
<keyword evidence="3" id="KW-1134">Transmembrane beta strand</keyword>
<protein>
    <submittedName>
        <fullName evidence="9">TonB-dependent receptor</fullName>
    </submittedName>
</protein>
<dbReference type="InterPro" id="IPR000531">
    <property type="entry name" value="Beta-barrel_TonB"/>
</dbReference>
<evidence type="ECO:0000256" key="3">
    <source>
        <dbReference type="PROSITE-ProRule" id="PRU01360"/>
    </source>
</evidence>
<comment type="subcellular location">
    <subcellularLocation>
        <location evidence="3">Cell outer membrane</location>
        <topology evidence="3">Multi-pass membrane protein</topology>
    </subcellularLocation>
</comment>
<dbReference type="InterPro" id="IPR012910">
    <property type="entry name" value="Plug_dom"/>
</dbReference>
<keyword evidence="10" id="KW-1185">Reference proteome</keyword>
<accession>A0ABS6A6B6</accession>
<organism evidence="9 10">
    <name type="scientific">Marinobacter salexigens</name>
    <dbReference type="NCBI Taxonomy" id="1925763"/>
    <lineage>
        <taxon>Bacteria</taxon>
        <taxon>Pseudomonadati</taxon>
        <taxon>Pseudomonadota</taxon>
        <taxon>Gammaproteobacteria</taxon>
        <taxon>Pseudomonadales</taxon>
        <taxon>Marinobacteraceae</taxon>
        <taxon>Marinobacter</taxon>
    </lineage>
</organism>
<evidence type="ECO:0000313" key="9">
    <source>
        <dbReference type="EMBL" id="MBU2873753.1"/>
    </source>
</evidence>
<keyword evidence="3 4" id="KW-0472">Membrane</keyword>
<feature type="chain" id="PRO_5047369378" evidence="6">
    <location>
        <begin position="24"/>
        <end position="662"/>
    </location>
</feature>
<evidence type="ECO:0000259" key="7">
    <source>
        <dbReference type="Pfam" id="PF00593"/>
    </source>
</evidence>
<dbReference type="Pfam" id="PF00593">
    <property type="entry name" value="TonB_dep_Rec_b-barrel"/>
    <property type="match status" value="1"/>
</dbReference>